<dbReference type="GO" id="GO:0003677">
    <property type="term" value="F:DNA binding"/>
    <property type="evidence" value="ECO:0007669"/>
    <property type="project" value="UniProtKB-KW"/>
</dbReference>
<evidence type="ECO:0000256" key="3">
    <source>
        <dbReference type="ARBA" id="ARBA00023163"/>
    </source>
</evidence>
<dbReference type="AlphaFoldDB" id="A0A225AT90"/>
<dbReference type="EMBL" id="LFMY01000004">
    <property type="protein sequence ID" value="OKL61574.1"/>
    <property type="molecule type" value="Genomic_DNA"/>
</dbReference>
<feature type="domain" description="Zn(2)-C6 fungal-type" evidence="5">
    <location>
        <begin position="7"/>
        <end position="37"/>
    </location>
</feature>
<dbReference type="RefSeq" id="XP_020121695.1">
    <property type="nucleotide sequence ID" value="XM_020265739.1"/>
</dbReference>
<gene>
    <name evidence="6" type="ORF">UA08_03439</name>
</gene>
<keyword evidence="7" id="KW-1185">Reference proteome</keyword>
<dbReference type="InterPro" id="IPR001138">
    <property type="entry name" value="Zn2Cys6_DnaBD"/>
</dbReference>
<proteinExistence type="predicted"/>
<protein>
    <recommendedName>
        <fullName evidence="5">Zn(2)-C6 fungal-type domain-containing protein</fullName>
    </recommendedName>
</protein>
<evidence type="ECO:0000313" key="7">
    <source>
        <dbReference type="Proteomes" id="UP000214365"/>
    </source>
</evidence>
<dbReference type="GeneID" id="31003194"/>
<evidence type="ECO:0000256" key="1">
    <source>
        <dbReference type="ARBA" id="ARBA00023015"/>
    </source>
</evidence>
<dbReference type="OrthoDB" id="4216928at2759"/>
<dbReference type="Gene3D" id="4.10.240.10">
    <property type="entry name" value="Zn(2)-C6 fungal-type DNA-binding domain"/>
    <property type="match status" value="1"/>
</dbReference>
<accession>A0A225AT90</accession>
<dbReference type="Pfam" id="PF00172">
    <property type="entry name" value="Zn_clus"/>
    <property type="match status" value="1"/>
</dbReference>
<evidence type="ECO:0000256" key="4">
    <source>
        <dbReference type="ARBA" id="ARBA00023242"/>
    </source>
</evidence>
<keyword evidence="1" id="KW-0805">Transcription regulation</keyword>
<reference evidence="6 7" key="1">
    <citation type="submission" date="2015-06" db="EMBL/GenBank/DDBJ databases">
        <title>Talaromyces atroroseus IBT 11181 draft genome.</title>
        <authorList>
            <person name="Rasmussen K.B."/>
            <person name="Rasmussen S."/>
            <person name="Petersen B."/>
            <person name="Sicheritz-Ponten T."/>
            <person name="Mortensen U.H."/>
            <person name="Thrane U."/>
        </authorList>
    </citation>
    <scope>NUCLEOTIDE SEQUENCE [LARGE SCALE GENOMIC DNA]</scope>
    <source>
        <strain evidence="6 7">IBT 11181</strain>
    </source>
</reference>
<organism evidence="6 7">
    <name type="scientific">Talaromyces atroroseus</name>
    <dbReference type="NCBI Taxonomy" id="1441469"/>
    <lineage>
        <taxon>Eukaryota</taxon>
        <taxon>Fungi</taxon>
        <taxon>Dikarya</taxon>
        <taxon>Ascomycota</taxon>
        <taxon>Pezizomycotina</taxon>
        <taxon>Eurotiomycetes</taxon>
        <taxon>Eurotiomycetidae</taxon>
        <taxon>Eurotiales</taxon>
        <taxon>Trichocomaceae</taxon>
        <taxon>Talaromyces</taxon>
        <taxon>Talaromyces sect. Trachyspermi</taxon>
    </lineage>
</organism>
<dbReference type="GO" id="GO:0008270">
    <property type="term" value="F:zinc ion binding"/>
    <property type="evidence" value="ECO:0007669"/>
    <property type="project" value="InterPro"/>
</dbReference>
<dbReference type="Proteomes" id="UP000214365">
    <property type="component" value="Unassembled WGS sequence"/>
</dbReference>
<keyword evidence="2" id="KW-0238">DNA-binding</keyword>
<keyword evidence="3" id="KW-0804">Transcription</keyword>
<dbReference type="SUPFAM" id="SSF57701">
    <property type="entry name" value="Zn2/Cys6 DNA-binding domain"/>
    <property type="match status" value="1"/>
</dbReference>
<dbReference type="SMART" id="SM00066">
    <property type="entry name" value="GAL4"/>
    <property type="match status" value="1"/>
</dbReference>
<dbReference type="PROSITE" id="PS00463">
    <property type="entry name" value="ZN2_CY6_FUNGAL_1"/>
    <property type="match status" value="1"/>
</dbReference>
<dbReference type="CDD" id="cd00067">
    <property type="entry name" value="GAL4"/>
    <property type="match status" value="1"/>
</dbReference>
<dbReference type="InterPro" id="IPR036864">
    <property type="entry name" value="Zn2-C6_fun-type_DNA-bd_sf"/>
</dbReference>
<dbReference type="PROSITE" id="PS50048">
    <property type="entry name" value="ZN2_CY6_FUNGAL_2"/>
    <property type="match status" value="1"/>
</dbReference>
<evidence type="ECO:0000259" key="5">
    <source>
        <dbReference type="PROSITE" id="PS50048"/>
    </source>
</evidence>
<keyword evidence="4" id="KW-0539">Nucleus</keyword>
<evidence type="ECO:0000313" key="6">
    <source>
        <dbReference type="EMBL" id="OKL61574.1"/>
    </source>
</evidence>
<dbReference type="GO" id="GO:0000981">
    <property type="term" value="F:DNA-binding transcription factor activity, RNA polymerase II-specific"/>
    <property type="evidence" value="ECO:0007669"/>
    <property type="project" value="InterPro"/>
</dbReference>
<name>A0A225AT90_TALAT</name>
<sequence>MTVLRKACRNCTFSKRKCVVQLPRCARCAQKGLDCTYDLEPLSVPTAQPESLPKLSFNPSSCDTPGYCVMKTFQSRASTGIEPEYCRPGHLDALEIVRMSYQRLPDLIRVGKPAFFIHPKLQLRSNRNHLAIFERSGKSGVNYENFQRLIQLDIKTAPVEEALPALQALLIYLASYFFPPGQLGEDTVEQFLNILSEWTQTLLASAQTGMPRGPSAWQEWLFGESIRRTIVMSYALVMAVSSFNYGYCSHWLFIESLPFDKRPGLWMAESPQAWIAAARARTGEEVGEQLNSFHEFAISCDGSDLSFCGDEFLALLAFAHNGKSDTAQSWCELDRIGV</sequence>
<evidence type="ECO:0000256" key="2">
    <source>
        <dbReference type="ARBA" id="ARBA00023125"/>
    </source>
</evidence>
<comment type="caution">
    <text evidence="6">The sequence shown here is derived from an EMBL/GenBank/DDBJ whole genome shotgun (WGS) entry which is preliminary data.</text>
</comment>